<evidence type="ECO:0000256" key="1">
    <source>
        <dbReference type="ARBA" id="ARBA00007789"/>
    </source>
</evidence>
<dbReference type="EMBL" id="VOSO01000019">
    <property type="protein sequence ID" value="MCC7660837.1"/>
    <property type="molecule type" value="Genomic_DNA"/>
</dbReference>
<dbReference type="PANTHER" id="PTHR30137">
    <property type="entry name" value="LUCIFERASE-LIKE MONOOXYGENASE"/>
    <property type="match status" value="1"/>
</dbReference>
<dbReference type="CDD" id="cd00347">
    <property type="entry name" value="Flavin_utilizing_monoxygenases"/>
    <property type="match status" value="2"/>
</dbReference>
<dbReference type="NCBIfam" id="TIGR03558">
    <property type="entry name" value="oxido_grp_1"/>
    <property type="match status" value="1"/>
</dbReference>
<name>A0ABS8J9Y7_9GAMM</name>
<dbReference type="InterPro" id="IPR011251">
    <property type="entry name" value="Luciferase-like_dom"/>
</dbReference>
<dbReference type="Pfam" id="PF00296">
    <property type="entry name" value="Bac_luciferase"/>
    <property type="match status" value="1"/>
</dbReference>
<dbReference type="Proteomes" id="UP001199135">
    <property type="component" value="Unassembled WGS sequence"/>
</dbReference>
<protein>
    <submittedName>
        <fullName evidence="3">LLM class flavin-dependent oxidoreductase</fullName>
    </submittedName>
</protein>
<dbReference type="RefSeq" id="WP_197833412.1">
    <property type="nucleotide sequence ID" value="NZ_VOSN01000013.1"/>
</dbReference>
<keyword evidence="4" id="KW-1185">Reference proteome</keyword>
<dbReference type="PANTHER" id="PTHR30137:SF6">
    <property type="entry name" value="LUCIFERASE-LIKE MONOOXYGENASE"/>
    <property type="match status" value="1"/>
</dbReference>
<dbReference type="InterPro" id="IPR050766">
    <property type="entry name" value="Bact_Lucif_Oxidored"/>
</dbReference>
<evidence type="ECO:0000313" key="4">
    <source>
        <dbReference type="Proteomes" id="UP001199135"/>
    </source>
</evidence>
<dbReference type="Gene3D" id="3.20.20.30">
    <property type="entry name" value="Luciferase-like domain"/>
    <property type="match status" value="1"/>
</dbReference>
<evidence type="ECO:0000313" key="3">
    <source>
        <dbReference type="EMBL" id="MCC7660837.1"/>
    </source>
</evidence>
<feature type="domain" description="Luciferase-like" evidence="2">
    <location>
        <begin position="15"/>
        <end position="297"/>
    </location>
</feature>
<dbReference type="SUPFAM" id="SSF51679">
    <property type="entry name" value="Bacterial luciferase-like"/>
    <property type="match status" value="1"/>
</dbReference>
<gene>
    <name evidence="3" type="ORF">FUU20_19150</name>
</gene>
<organism evidence="3 4">
    <name type="scientific">Serratia montpellierensis</name>
    <dbReference type="NCBI Taxonomy" id="2598730"/>
    <lineage>
        <taxon>Bacteria</taxon>
        <taxon>Pseudomonadati</taxon>
        <taxon>Pseudomonadota</taxon>
        <taxon>Gammaproteobacteria</taxon>
        <taxon>Enterobacterales</taxon>
        <taxon>Yersiniaceae</taxon>
        <taxon>Serratia</taxon>
    </lineage>
</organism>
<dbReference type="InterPro" id="IPR019949">
    <property type="entry name" value="CmoO-like"/>
</dbReference>
<proteinExistence type="predicted"/>
<comment type="similarity">
    <text evidence="1">To bacterial alkanal monooxygenase alpha and beta chains.</text>
</comment>
<evidence type="ECO:0000259" key="2">
    <source>
        <dbReference type="Pfam" id="PF00296"/>
    </source>
</evidence>
<dbReference type="InterPro" id="IPR036661">
    <property type="entry name" value="Luciferase-like_sf"/>
</dbReference>
<accession>A0ABS8J9Y7</accession>
<reference evidence="3 4" key="1">
    <citation type="submission" date="2019-08" db="EMBL/GenBank/DDBJ databases">
        <title>Genome sequencing of Psyttalia spp.-associated microbial isolates reveals a potentially novel species in the Serratia genus.</title>
        <authorList>
            <person name="Tannieres-Laurent M."/>
            <person name="Sparks M.E."/>
            <person name="Blackburn M.B."/>
            <person name="Gundersen-Rindal D.E."/>
            <person name="Bon M.-C."/>
        </authorList>
    </citation>
    <scope>NUCLEOTIDE SEQUENCE [LARGE SCALE GENOMIC DNA]</scope>
    <source>
        <strain evidence="4">Pon4B</strain>
    </source>
</reference>
<sequence length="329" mass="35927">MTALSVLDLVMIGEGKDLATAIHESRELAVTVEQHGFRRYWIAEHHDMPGIGSAATALIIAQLAAATHTIRVGSGGIMLPNHAPLVVAEQFGSLDALYPGRIDLGVGRAPGSGGATVRALRGLTPERDFNQDVVEVMDYLADNHRRPVRAVPEPHDVPVWILGSSLHGADLAAKLGLPYAFASHFAPRFLMQAIAHYRNNFKPSPQLAKPYVMAGVNLFLGDTNEEAKYLASSHQRWMLDLHMGRPGLLQPPIDNYIPSLPSHELQVLNQVMAFTAAGDKQRVGTWLREVIASTGVDELIIDSRIYDPLARQRSHIVAAEVMRDIAEIS</sequence>
<comment type="caution">
    <text evidence="3">The sequence shown here is derived from an EMBL/GenBank/DDBJ whole genome shotgun (WGS) entry which is preliminary data.</text>
</comment>